<evidence type="ECO:0000256" key="3">
    <source>
        <dbReference type="ARBA" id="ARBA00006991"/>
    </source>
</evidence>
<feature type="domain" description="C2H2-type" evidence="16">
    <location>
        <begin position="284"/>
        <end position="311"/>
    </location>
</feature>
<feature type="domain" description="C2H2-type" evidence="16">
    <location>
        <begin position="200"/>
        <end position="227"/>
    </location>
</feature>
<evidence type="ECO:0000256" key="15">
    <source>
        <dbReference type="SAM" id="MobiDB-lite"/>
    </source>
</evidence>
<comment type="function">
    <text evidence="1">May be involved in transcriptional regulation.</text>
</comment>
<organism evidence="18 19">
    <name type="scientific">Phodopus roborovskii</name>
    <name type="common">Roborovski's desert hamster</name>
    <name type="synonym">Cricetulus roborovskii</name>
    <dbReference type="NCBI Taxonomy" id="109678"/>
    <lineage>
        <taxon>Eukaryota</taxon>
        <taxon>Metazoa</taxon>
        <taxon>Chordata</taxon>
        <taxon>Craniata</taxon>
        <taxon>Vertebrata</taxon>
        <taxon>Euteleostomi</taxon>
        <taxon>Mammalia</taxon>
        <taxon>Eutheria</taxon>
        <taxon>Euarchontoglires</taxon>
        <taxon>Glires</taxon>
        <taxon>Rodentia</taxon>
        <taxon>Myomorpha</taxon>
        <taxon>Muroidea</taxon>
        <taxon>Cricetidae</taxon>
        <taxon>Cricetinae</taxon>
        <taxon>Phodopus</taxon>
    </lineage>
</organism>
<feature type="domain" description="KRAB" evidence="17">
    <location>
        <begin position="34"/>
        <end position="105"/>
    </location>
</feature>
<dbReference type="GO" id="GO:0006355">
    <property type="term" value="P:regulation of DNA-templated transcription"/>
    <property type="evidence" value="ECO:0007669"/>
    <property type="project" value="InterPro"/>
</dbReference>
<evidence type="ECO:0000256" key="5">
    <source>
        <dbReference type="ARBA" id="ARBA00022723"/>
    </source>
</evidence>
<dbReference type="SMART" id="SM00355">
    <property type="entry name" value="ZnF_C2H2"/>
    <property type="match status" value="8"/>
</dbReference>
<dbReference type="PROSITE" id="PS00028">
    <property type="entry name" value="ZINC_FINGER_C2H2_1"/>
    <property type="match status" value="9"/>
</dbReference>
<dbReference type="FunFam" id="3.30.160.60:FF:002604">
    <property type="entry name" value="Zinc finger protein 715"/>
    <property type="match status" value="1"/>
</dbReference>
<dbReference type="EMBL" id="CALSGD010001620">
    <property type="protein sequence ID" value="CAH7412855.1"/>
    <property type="molecule type" value="Genomic_DNA"/>
</dbReference>
<feature type="domain" description="C2H2-type" evidence="16">
    <location>
        <begin position="256"/>
        <end position="283"/>
    </location>
</feature>
<evidence type="ECO:0000256" key="6">
    <source>
        <dbReference type="ARBA" id="ARBA00022737"/>
    </source>
</evidence>
<name>A0AAV0ABN0_PHORO</name>
<comment type="similarity">
    <text evidence="3">Belongs to the krueppel C2H2-type zinc-finger protein family.</text>
</comment>
<sequence length="433" mass="50315">MSRSIPVFVPETETQRRTTGRMAASPVNVAQDLLTFRDVTVELSQEEWECLDSAQRTLYMDVILENYSNLVFVENHCICGNCEKFLDQGSKHIVHHHVNIQEISCKCNELGKMINESSQYTPYDVSDTAENYNKFRCGSHKDASVESSVIKRPKSEDSGEDTCKFKDCINCLNLFPISQNQRIHSSLSIHQKNHSGEKPHKCNACGKCFYHLYQVKYHYKTHTGERSYKCSECHKHFSQLTHLRSHQTIHTGEKHYKCNECGKSFSRVTYLRTHQRIHTGEKPYKCSECDKCFIQKAQLTIHQRIHTGEKPYKCSECEKSFTCCSGLRKHQRIHTGEKPYKCSECKKSFTSGSDLRRHQKIHTGEKPYKCSECDKCFIQKVQLRIHQRIHSGEEPYKCRECVKVFTHLSGLRKHQKIHSREGKFPLIHNMAQA</sequence>
<dbReference type="GO" id="GO:0005634">
    <property type="term" value="C:nucleus"/>
    <property type="evidence" value="ECO:0007669"/>
    <property type="project" value="UniProtKB-SubCell"/>
</dbReference>
<feature type="region of interest" description="Disordered" evidence="15">
    <location>
        <begin position="1"/>
        <end position="22"/>
    </location>
</feature>
<protein>
    <submittedName>
        <fullName evidence="18">Zfp979 protein</fullName>
    </submittedName>
</protein>
<keyword evidence="13" id="KW-0539">Nucleus</keyword>
<feature type="domain" description="C2H2-type" evidence="16">
    <location>
        <begin position="340"/>
        <end position="367"/>
    </location>
</feature>
<keyword evidence="19" id="KW-1185">Reference proteome</keyword>
<dbReference type="PROSITE" id="PS50157">
    <property type="entry name" value="ZINC_FINGER_C2H2_2"/>
    <property type="match status" value="8"/>
</dbReference>
<comment type="subcellular location">
    <subcellularLocation>
        <location evidence="2">Nucleus</location>
    </subcellularLocation>
</comment>
<keyword evidence="12" id="KW-0804">Transcription</keyword>
<comment type="caution">
    <text evidence="18">The sequence shown here is derived from an EMBL/GenBank/DDBJ whole genome shotgun (WGS) entry which is preliminary data.</text>
</comment>
<dbReference type="SUPFAM" id="SSF57667">
    <property type="entry name" value="beta-beta-alpha zinc fingers"/>
    <property type="match status" value="5"/>
</dbReference>
<dbReference type="Proteomes" id="UP001152836">
    <property type="component" value="Unassembled WGS sequence"/>
</dbReference>
<keyword evidence="10" id="KW-0805">Transcription regulation</keyword>
<accession>A0AAV0ABN0</accession>
<evidence type="ECO:0000256" key="12">
    <source>
        <dbReference type="ARBA" id="ARBA00023163"/>
    </source>
</evidence>
<dbReference type="PANTHER" id="PTHR23234:SF8">
    <property type="entry name" value="C2H2-TYPE DOMAIN-CONTAINING PROTEIN"/>
    <property type="match status" value="1"/>
</dbReference>
<keyword evidence="4" id="KW-1017">Isopeptide bond</keyword>
<keyword evidence="7 14" id="KW-0863">Zinc-finger</keyword>
<dbReference type="Gene3D" id="3.30.160.60">
    <property type="entry name" value="Classic Zinc Finger"/>
    <property type="match status" value="8"/>
</dbReference>
<proteinExistence type="inferred from homology"/>
<evidence type="ECO:0000313" key="18">
    <source>
        <dbReference type="EMBL" id="CAH7412855.1"/>
    </source>
</evidence>
<dbReference type="InterPro" id="IPR036051">
    <property type="entry name" value="KRAB_dom_sf"/>
</dbReference>
<dbReference type="InterPro" id="IPR036236">
    <property type="entry name" value="Znf_C2H2_sf"/>
</dbReference>
<dbReference type="FunFam" id="3.30.160.60:FF:001910">
    <property type="entry name" value="zinc finger protein 420 isoform X3"/>
    <property type="match status" value="1"/>
</dbReference>
<evidence type="ECO:0000256" key="8">
    <source>
        <dbReference type="ARBA" id="ARBA00022833"/>
    </source>
</evidence>
<reference evidence="18" key="1">
    <citation type="submission" date="2022-06" db="EMBL/GenBank/DDBJ databases">
        <authorList>
            <person name="Andreotti S."/>
            <person name="Wyler E."/>
        </authorList>
    </citation>
    <scope>NUCLEOTIDE SEQUENCE</scope>
</reference>
<gene>
    <name evidence="18" type="primary">Zfp979</name>
    <name evidence="18" type="ORF">PHOROB_LOCUS16791</name>
</gene>
<dbReference type="SMART" id="SM00349">
    <property type="entry name" value="KRAB"/>
    <property type="match status" value="1"/>
</dbReference>
<dbReference type="Pfam" id="PF01352">
    <property type="entry name" value="KRAB"/>
    <property type="match status" value="1"/>
</dbReference>
<dbReference type="FunFam" id="3.30.160.60:FF:002343">
    <property type="entry name" value="Zinc finger protein 33A"/>
    <property type="match status" value="4"/>
</dbReference>
<dbReference type="InterPro" id="IPR013087">
    <property type="entry name" value="Znf_C2H2_type"/>
</dbReference>
<keyword evidence="9" id="KW-0832">Ubl conjugation</keyword>
<evidence type="ECO:0000256" key="4">
    <source>
        <dbReference type="ARBA" id="ARBA00022499"/>
    </source>
</evidence>
<dbReference type="InterPro" id="IPR001909">
    <property type="entry name" value="KRAB"/>
</dbReference>
<feature type="domain" description="C2H2-type" evidence="16">
    <location>
        <begin position="368"/>
        <end position="395"/>
    </location>
</feature>
<keyword evidence="8" id="KW-0862">Zinc</keyword>
<evidence type="ECO:0000256" key="7">
    <source>
        <dbReference type="ARBA" id="ARBA00022771"/>
    </source>
</evidence>
<evidence type="ECO:0000313" key="19">
    <source>
        <dbReference type="Proteomes" id="UP001152836"/>
    </source>
</evidence>
<evidence type="ECO:0000256" key="1">
    <source>
        <dbReference type="ARBA" id="ARBA00003767"/>
    </source>
</evidence>
<evidence type="ECO:0000256" key="2">
    <source>
        <dbReference type="ARBA" id="ARBA00004123"/>
    </source>
</evidence>
<dbReference type="SUPFAM" id="SSF109640">
    <property type="entry name" value="KRAB domain (Kruppel-associated box)"/>
    <property type="match status" value="1"/>
</dbReference>
<evidence type="ECO:0000256" key="10">
    <source>
        <dbReference type="ARBA" id="ARBA00023015"/>
    </source>
</evidence>
<evidence type="ECO:0000256" key="9">
    <source>
        <dbReference type="ARBA" id="ARBA00022843"/>
    </source>
</evidence>
<dbReference type="CDD" id="cd07765">
    <property type="entry name" value="KRAB_A-box"/>
    <property type="match status" value="1"/>
</dbReference>
<feature type="domain" description="C2H2-type" evidence="16">
    <location>
        <begin position="396"/>
        <end position="423"/>
    </location>
</feature>
<evidence type="ECO:0000256" key="14">
    <source>
        <dbReference type="PROSITE-ProRule" id="PRU00042"/>
    </source>
</evidence>
<evidence type="ECO:0000256" key="13">
    <source>
        <dbReference type="ARBA" id="ARBA00023242"/>
    </source>
</evidence>
<dbReference type="AlphaFoldDB" id="A0AAV0ABN0"/>
<dbReference type="GO" id="GO:0008270">
    <property type="term" value="F:zinc ion binding"/>
    <property type="evidence" value="ECO:0007669"/>
    <property type="project" value="UniProtKB-KW"/>
</dbReference>
<keyword evidence="5" id="KW-0479">Metal-binding</keyword>
<feature type="domain" description="C2H2-type" evidence="16">
    <location>
        <begin position="312"/>
        <end position="339"/>
    </location>
</feature>
<evidence type="ECO:0000256" key="11">
    <source>
        <dbReference type="ARBA" id="ARBA00023125"/>
    </source>
</evidence>
<feature type="domain" description="C2H2-type" evidence="16">
    <location>
        <begin position="228"/>
        <end position="255"/>
    </location>
</feature>
<dbReference type="FunFam" id="3.30.160.60:FF:000358">
    <property type="entry name" value="zinc finger protein 24"/>
    <property type="match status" value="2"/>
</dbReference>
<dbReference type="PROSITE" id="PS50805">
    <property type="entry name" value="KRAB"/>
    <property type="match status" value="1"/>
</dbReference>
<dbReference type="PANTHER" id="PTHR23234">
    <property type="entry name" value="ZNF44 PROTEIN"/>
    <property type="match status" value="1"/>
</dbReference>
<evidence type="ECO:0000259" key="17">
    <source>
        <dbReference type="PROSITE" id="PS50805"/>
    </source>
</evidence>
<dbReference type="InterPro" id="IPR050758">
    <property type="entry name" value="Znf_C2H2-type"/>
</dbReference>
<keyword evidence="11" id="KW-0238">DNA-binding</keyword>
<keyword evidence="6" id="KW-0677">Repeat</keyword>
<evidence type="ECO:0000259" key="16">
    <source>
        <dbReference type="PROSITE" id="PS50157"/>
    </source>
</evidence>
<dbReference type="GO" id="GO:0003677">
    <property type="term" value="F:DNA binding"/>
    <property type="evidence" value="ECO:0007669"/>
    <property type="project" value="UniProtKB-KW"/>
</dbReference>
<dbReference type="Gene3D" id="6.10.140.140">
    <property type="match status" value="1"/>
</dbReference>
<dbReference type="Pfam" id="PF00096">
    <property type="entry name" value="zf-C2H2"/>
    <property type="match status" value="7"/>
</dbReference>